<evidence type="ECO:0000256" key="4">
    <source>
        <dbReference type="ARBA" id="ARBA00022527"/>
    </source>
</evidence>
<dbReference type="PANTHER" id="PTHR24347">
    <property type="entry name" value="SERINE/THREONINE-PROTEIN KINASE"/>
    <property type="match status" value="1"/>
</dbReference>
<feature type="region of interest" description="Disordered" evidence="17">
    <location>
        <begin position="278"/>
        <end position="316"/>
    </location>
</feature>
<comment type="cofactor">
    <cofactor evidence="1">
        <name>Mg(2+)</name>
        <dbReference type="ChEBI" id="CHEBI:18420"/>
    </cofactor>
</comment>
<evidence type="ECO:0000256" key="7">
    <source>
        <dbReference type="ARBA" id="ARBA00022737"/>
    </source>
</evidence>
<evidence type="ECO:0000256" key="13">
    <source>
        <dbReference type="ARBA" id="ARBA00047899"/>
    </source>
</evidence>
<evidence type="ECO:0000256" key="17">
    <source>
        <dbReference type="SAM" id="MobiDB-lite"/>
    </source>
</evidence>
<dbReference type="VEuPathDB" id="CryptoDB:Cvel_28573"/>
<evidence type="ECO:0000256" key="3">
    <source>
        <dbReference type="ARBA" id="ARBA00012513"/>
    </source>
</evidence>
<keyword evidence="5" id="KW-0808">Transferase</keyword>
<accession>A0A0G4HKV3</accession>
<comment type="catalytic activity">
    <reaction evidence="13">
        <text>L-threonyl-[protein] + ATP = O-phospho-L-threonyl-[protein] + ADP + H(+)</text>
        <dbReference type="Rhea" id="RHEA:46608"/>
        <dbReference type="Rhea" id="RHEA-COMP:11060"/>
        <dbReference type="Rhea" id="RHEA-COMP:11605"/>
        <dbReference type="ChEBI" id="CHEBI:15378"/>
        <dbReference type="ChEBI" id="CHEBI:30013"/>
        <dbReference type="ChEBI" id="CHEBI:30616"/>
        <dbReference type="ChEBI" id="CHEBI:61977"/>
        <dbReference type="ChEBI" id="CHEBI:456216"/>
        <dbReference type="EC" id="2.7.11.1"/>
    </reaction>
</comment>
<dbReference type="SUPFAM" id="SSF56112">
    <property type="entry name" value="Protein kinase-like (PK-like)"/>
    <property type="match status" value="1"/>
</dbReference>
<keyword evidence="11 15" id="KW-0067">ATP-binding</keyword>
<dbReference type="InterPro" id="IPR000719">
    <property type="entry name" value="Prot_kinase_dom"/>
</dbReference>
<feature type="region of interest" description="Disordered" evidence="17">
    <location>
        <begin position="342"/>
        <end position="367"/>
    </location>
</feature>
<evidence type="ECO:0000256" key="5">
    <source>
        <dbReference type="ARBA" id="ARBA00022679"/>
    </source>
</evidence>
<keyword evidence="9" id="KW-0418">Kinase</keyword>
<evidence type="ECO:0000256" key="14">
    <source>
        <dbReference type="ARBA" id="ARBA00048679"/>
    </source>
</evidence>
<evidence type="ECO:0000313" key="19">
    <source>
        <dbReference type="EMBL" id="CEM44736.1"/>
    </source>
</evidence>
<feature type="region of interest" description="Disordered" evidence="17">
    <location>
        <begin position="411"/>
        <end position="474"/>
    </location>
</feature>
<dbReference type="InterPro" id="IPR011009">
    <property type="entry name" value="Kinase-like_dom_sf"/>
</dbReference>
<dbReference type="Pfam" id="PF00069">
    <property type="entry name" value="Pkinase"/>
    <property type="match status" value="1"/>
</dbReference>
<keyword evidence="7" id="KW-0677">Repeat</keyword>
<sequence>MGCLASKNGKGSDVRDVYKMGGKIGEGAFGIIRSATHRVTGAQCACKIIYKHEEGVSVEELREEARIMMLLNHPNIVKIYEVFEDANFIYILMEKLDGDELLDMMESASDKVTEERCANYIGDVVKALLYLKSRNVCHRDIKPENFMFATKDPDSPLKILDFGLAAELKPGETFKTLSGTVHYLAPEVVRGEGDHRGDTWSLGVMLYLLTYGDLPFKGTDDRTIMKRIIREPISFPTMAAGKPISPERLDFLKQLLEKDPRKRITPEQALKHRFLVGSDDPETLQRRQSPMNPSVIAQARRKSEVVRKKADQDVAEEREQILNTEEKLYEQTKRRYSRFSLAASRRDRGEAESQFGRRSSYGSGGGANWTNLGSPSVAGASPSVASPSKILNVRKHRNSIHNSRFEALPAGAEDLAESPKSPPKSPPSFHLVPSASKEGGGLESSTLQDGMTPKSPDKKSKRVSILGGGEGRAN</sequence>
<comment type="catalytic activity">
    <reaction evidence="14">
        <text>L-seryl-[protein] + ATP = O-phospho-L-seryl-[protein] + ADP + H(+)</text>
        <dbReference type="Rhea" id="RHEA:17989"/>
        <dbReference type="Rhea" id="RHEA-COMP:9863"/>
        <dbReference type="Rhea" id="RHEA-COMP:11604"/>
        <dbReference type="ChEBI" id="CHEBI:15378"/>
        <dbReference type="ChEBI" id="CHEBI:29999"/>
        <dbReference type="ChEBI" id="CHEBI:30616"/>
        <dbReference type="ChEBI" id="CHEBI:83421"/>
        <dbReference type="ChEBI" id="CHEBI:456216"/>
        <dbReference type="EC" id="2.7.11.1"/>
    </reaction>
</comment>
<keyword evidence="10" id="KW-0106">Calcium</keyword>
<feature type="binding site" evidence="15">
    <location>
        <position position="47"/>
    </location>
    <ligand>
        <name>ATP</name>
        <dbReference type="ChEBI" id="CHEBI:30616"/>
    </ligand>
</feature>
<dbReference type="FunFam" id="1.10.510.10:FF:000571">
    <property type="entry name" value="Maternal embryonic leucine zipper kinase"/>
    <property type="match status" value="1"/>
</dbReference>
<evidence type="ECO:0000256" key="12">
    <source>
        <dbReference type="ARBA" id="ARBA00024334"/>
    </source>
</evidence>
<dbReference type="PROSITE" id="PS50011">
    <property type="entry name" value="PROTEIN_KINASE_DOM"/>
    <property type="match status" value="1"/>
</dbReference>
<dbReference type="InterPro" id="IPR008271">
    <property type="entry name" value="Ser/Thr_kinase_AS"/>
</dbReference>
<evidence type="ECO:0000259" key="18">
    <source>
        <dbReference type="PROSITE" id="PS50011"/>
    </source>
</evidence>
<evidence type="ECO:0000256" key="10">
    <source>
        <dbReference type="ARBA" id="ARBA00022837"/>
    </source>
</evidence>
<keyword evidence="4 16" id="KW-0723">Serine/threonine-protein kinase</keyword>
<dbReference type="CDD" id="cd05117">
    <property type="entry name" value="STKc_CAMK"/>
    <property type="match status" value="1"/>
</dbReference>
<evidence type="ECO:0000256" key="8">
    <source>
        <dbReference type="ARBA" id="ARBA00022741"/>
    </source>
</evidence>
<evidence type="ECO:0000256" key="1">
    <source>
        <dbReference type="ARBA" id="ARBA00001946"/>
    </source>
</evidence>
<evidence type="ECO:0000256" key="11">
    <source>
        <dbReference type="ARBA" id="ARBA00022840"/>
    </source>
</evidence>
<dbReference type="GO" id="GO:0046872">
    <property type="term" value="F:metal ion binding"/>
    <property type="evidence" value="ECO:0007669"/>
    <property type="project" value="UniProtKB-KW"/>
</dbReference>
<keyword evidence="8 15" id="KW-0547">Nucleotide-binding</keyword>
<dbReference type="PhylomeDB" id="A0A0G4HKV3"/>
<dbReference type="SMART" id="SM00220">
    <property type="entry name" value="S_TKc"/>
    <property type="match status" value="1"/>
</dbReference>
<reference evidence="19" key="1">
    <citation type="submission" date="2014-11" db="EMBL/GenBank/DDBJ databases">
        <authorList>
            <person name="Otto D Thomas"/>
            <person name="Naeem Raeece"/>
        </authorList>
    </citation>
    <scope>NUCLEOTIDE SEQUENCE</scope>
</reference>
<organism evidence="19">
    <name type="scientific">Chromera velia CCMP2878</name>
    <dbReference type="NCBI Taxonomy" id="1169474"/>
    <lineage>
        <taxon>Eukaryota</taxon>
        <taxon>Sar</taxon>
        <taxon>Alveolata</taxon>
        <taxon>Colpodellida</taxon>
        <taxon>Chromeraceae</taxon>
        <taxon>Chromera</taxon>
    </lineage>
</organism>
<name>A0A0G4HKV3_9ALVE</name>
<dbReference type="PROSITE" id="PS00107">
    <property type="entry name" value="PROTEIN_KINASE_ATP"/>
    <property type="match status" value="1"/>
</dbReference>
<evidence type="ECO:0000256" key="15">
    <source>
        <dbReference type="PROSITE-ProRule" id="PRU10141"/>
    </source>
</evidence>
<gene>
    <name evidence="19" type="ORF">Cvel_28573</name>
</gene>
<evidence type="ECO:0000256" key="2">
    <source>
        <dbReference type="ARBA" id="ARBA00011245"/>
    </source>
</evidence>
<evidence type="ECO:0000256" key="9">
    <source>
        <dbReference type="ARBA" id="ARBA00022777"/>
    </source>
</evidence>
<feature type="domain" description="Protein kinase" evidence="18">
    <location>
        <begin position="18"/>
        <end position="275"/>
    </location>
</feature>
<comment type="similarity">
    <text evidence="12">Belongs to the protein kinase superfamily. Ser/Thr protein kinase family. CDPK subfamily.</text>
</comment>
<dbReference type="GO" id="GO:0004674">
    <property type="term" value="F:protein serine/threonine kinase activity"/>
    <property type="evidence" value="ECO:0007669"/>
    <property type="project" value="UniProtKB-KW"/>
</dbReference>
<dbReference type="InterPro" id="IPR017441">
    <property type="entry name" value="Protein_kinase_ATP_BS"/>
</dbReference>
<feature type="compositionally biased region" description="Basic and acidic residues" evidence="17">
    <location>
        <begin position="301"/>
        <end position="316"/>
    </location>
</feature>
<dbReference type="AlphaFoldDB" id="A0A0G4HKV3"/>
<proteinExistence type="inferred from homology"/>
<dbReference type="Gene3D" id="1.10.510.10">
    <property type="entry name" value="Transferase(Phosphotransferase) domain 1"/>
    <property type="match status" value="1"/>
</dbReference>
<comment type="subunit">
    <text evidence="2">Monomer.</text>
</comment>
<protein>
    <recommendedName>
        <fullName evidence="3">non-specific serine/threonine protein kinase</fullName>
        <ecNumber evidence="3">2.7.11.1</ecNumber>
    </recommendedName>
</protein>
<dbReference type="PROSITE" id="PS00108">
    <property type="entry name" value="PROTEIN_KINASE_ST"/>
    <property type="match status" value="1"/>
</dbReference>
<keyword evidence="6" id="KW-0479">Metal-binding</keyword>
<evidence type="ECO:0000256" key="16">
    <source>
        <dbReference type="RuleBase" id="RU000304"/>
    </source>
</evidence>
<dbReference type="FunFam" id="3.30.200.20:FF:000315">
    <property type="entry name" value="Calcium-dependent protein kinase 3"/>
    <property type="match status" value="1"/>
</dbReference>
<dbReference type="GO" id="GO:0005524">
    <property type="term" value="F:ATP binding"/>
    <property type="evidence" value="ECO:0007669"/>
    <property type="project" value="UniProtKB-UniRule"/>
</dbReference>
<dbReference type="EC" id="2.7.11.1" evidence="3"/>
<dbReference type="EMBL" id="CDMZ01003002">
    <property type="protein sequence ID" value="CEM44736.1"/>
    <property type="molecule type" value="Genomic_DNA"/>
</dbReference>
<evidence type="ECO:0000256" key="6">
    <source>
        <dbReference type="ARBA" id="ARBA00022723"/>
    </source>
</evidence>